<dbReference type="AlphaFoldDB" id="A0A2W5A5I1"/>
<dbReference type="Gene3D" id="3.30.1540.10">
    <property type="entry name" value="formyl-coa transferase, domain 3"/>
    <property type="match status" value="1"/>
</dbReference>
<comment type="caution">
    <text evidence="2">The sequence shown here is derived from an EMBL/GenBank/DDBJ whole genome shotgun (WGS) entry which is preliminary data.</text>
</comment>
<evidence type="ECO:0000313" key="2">
    <source>
        <dbReference type="EMBL" id="PZO87709.1"/>
    </source>
</evidence>
<evidence type="ECO:0000313" key="3">
    <source>
        <dbReference type="Proteomes" id="UP000249557"/>
    </source>
</evidence>
<dbReference type="EMBL" id="QFNK01000045">
    <property type="protein sequence ID" value="PZO87709.1"/>
    <property type="molecule type" value="Genomic_DNA"/>
</dbReference>
<dbReference type="Gene3D" id="3.40.50.10540">
    <property type="entry name" value="Crotonobetainyl-coa:carnitine coa-transferase, domain 1"/>
    <property type="match status" value="1"/>
</dbReference>
<dbReference type="InterPro" id="IPR050483">
    <property type="entry name" value="CoA-transferase_III_domain"/>
</dbReference>
<dbReference type="GO" id="GO:0008410">
    <property type="term" value="F:CoA-transferase activity"/>
    <property type="evidence" value="ECO:0007669"/>
    <property type="project" value="TreeGrafter"/>
</dbReference>
<dbReference type="Proteomes" id="UP000249557">
    <property type="component" value="Unassembled WGS sequence"/>
</dbReference>
<reference evidence="2 3" key="1">
    <citation type="submission" date="2017-08" db="EMBL/GenBank/DDBJ databases">
        <title>Infants hospitalized years apart are colonized by the same room-sourced microbial strains.</title>
        <authorList>
            <person name="Brooks B."/>
            <person name="Olm M.R."/>
            <person name="Firek B.A."/>
            <person name="Baker R."/>
            <person name="Thomas B.C."/>
            <person name="Morowitz M.J."/>
            <person name="Banfield J.F."/>
        </authorList>
    </citation>
    <scope>NUCLEOTIDE SEQUENCE [LARGE SCALE GENOMIC DNA]</scope>
    <source>
        <strain evidence="2">S2_018_000_R2_104</strain>
    </source>
</reference>
<gene>
    <name evidence="2" type="ORF">DI626_03375</name>
</gene>
<dbReference type="PANTHER" id="PTHR48207:SF3">
    <property type="entry name" value="SUCCINATE--HYDROXYMETHYLGLUTARATE COA-TRANSFERASE"/>
    <property type="match status" value="1"/>
</dbReference>
<dbReference type="InterPro" id="IPR003673">
    <property type="entry name" value="CoA-Trfase_fam_III"/>
</dbReference>
<organism evidence="2 3">
    <name type="scientific">Micavibrio aeruginosavorus</name>
    <dbReference type="NCBI Taxonomy" id="349221"/>
    <lineage>
        <taxon>Bacteria</taxon>
        <taxon>Pseudomonadati</taxon>
        <taxon>Bdellovibrionota</taxon>
        <taxon>Bdellovibrionia</taxon>
        <taxon>Bdellovibrionales</taxon>
        <taxon>Pseudobdellovibrionaceae</taxon>
        <taxon>Micavibrio</taxon>
    </lineage>
</organism>
<accession>A0A2W5A5I1</accession>
<dbReference type="InterPro" id="IPR023606">
    <property type="entry name" value="CoA-Trfase_III_dom_1_sf"/>
</dbReference>
<name>A0A2W5A5I1_9BACT</name>
<dbReference type="Pfam" id="PF02515">
    <property type="entry name" value="CoA_transf_3"/>
    <property type="match status" value="1"/>
</dbReference>
<dbReference type="InterPro" id="IPR044855">
    <property type="entry name" value="CoA-Trfase_III_dom3_sf"/>
</dbReference>
<proteinExistence type="predicted"/>
<keyword evidence="1 2" id="KW-0808">Transferase</keyword>
<protein>
    <submittedName>
        <fullName evidence="2">CoA transferase</fullName>
    </submittedName>
</protein>
<sequence>MPSSLANIRVLDLSRVLAGPVATQIMGDLGADIIKVERPGEGDDTRRWGPPYLKDGAGNDTGESAYYLSANRNKRSIAIDIAKPEGQDIIHALAAKSDILIHNFKVGSLDKYGLGFEAVHARHPHLIYTAISGFGQNGPWASEPGYDLMAQAMGGLMGHTGAPDGEPMKAGVALVDVMTGLYAAIGTLAALNARAQTGKGQLVDLALLDVTLASMTNIAQYYLTSGHVPKRYGNAHATIVPYQAFAAKDGHMVIAVGNDHQFARLARALGHAKWAEDARFATNPARLQNRDALVSMMSDILSQRNVTEWVAVFQDIDVPAAPVNPIDKVFDLEQVQARGMEISMEHPLSPAPVPLVGSPFHLSDTPVSYRLPPPTLGQHTEEVLREILGLRDADLAALRAKAVI</sequence>
<dbReference type="SUPFAM" id="SSF89796">
    <property type="entry name" value="CoA-transferase family III (CaiB/BaiF)"/>
    <property type="match status" value="1"/>
</dbReference>
<evidence type="ECO:0000256" key="1">
    <source>
        <dbReference type="ARBA" id="ARBA00022679"/>
    </source>
</evidence>
<dbReference type="PANTHER" id="PTHR48207">
    <property type="entry name" value="SUCCINATE--HYDROXYMETHYLGLUTARATE COA-TRANSFERASE"/>
    <property type="match status" value="1"/>
</dbReference>